<dbReference type="Gene3D" id="1.10.150.50">
    <property type="entry name" value="Transcription Factor, Ets-1"/>
    <property type="match status" value="1"/>
</dbReference>
<keyword evidence="14" id="KW-0472">Membrane</keyword>
<keyword evidence="8 19" id="KW-0728">SH3 domain</keyword>
<keyword evidence="11" id="KW-0254">Endocytosis</keyword>
<feature type="compositionally biased region" description="Low complexity" evidence="20">
    <location>
        <begin position="845"/>
        <end position="856"/>
    </location>
</feature>
<evidence type="ECO:0000256" key="17">
    <source>
        <dbReference type="ARBA" id="ARBA00029697"/>
    </source>
</evidence>
<comment type="subcellular location">
    <subcellularLocation>
        <location evidence="3">Cell membrane</location>
        <topology evidence="3">Peripheral membrane protein</topology>
        <orientation evidence="3">Cytoplasmic side</orientation>
    </subcellularLocation>
    <subcellularLocation>
        <location evidence="2">Cytoplasm</location>
        <location evidence="2">Cytoskeleton</location>
        <location evidence="2">Actin patch</location>
    </subcellularLocation>
    <subcellularLocation>
        <location evidence="1">Endosome membrane</location>
        <topology evidence="1">Peripheral membrane protein</topology>
        <orientation evidence="1">Cytoplasmic side</orientation>
    </subcellularLocation>
</comment>
<proteinExistence type="inferred from homology"/>
<feature type="region of interest" description="Disordered" evidence="20">
    <location>
        <begin position="474"/>
        <end position="560"/>
    </location>
</feature>
<evidence type="ECO:0000256" key="4">
    <source>
        <dbReference type="ARBA" id="ARBA00007948"/>
    </source>
</evidence>
<feature type="compositionally biased region" description="Polar residues" evidence="20">
    <location>
        <begin position="812"/>
        <end position="832"/>
    </location>
</feature>
<dbReference type="HOGENOM" id="CLU_003674_0_0_1"/>
<feature type="compositionally biased region" description="Basic and acidic residues" evidence="20">
    <location>
        <begin position="277"/>
        <end position="286"/>
    </location>
</feature>
<dbReference type="GO" id="GO:0005886">
    <property type="term" value="C:plasma membrane"/>
    <property type="evidence" value="ECO:0007669"/>
    <property type="project" value="UniProtKB-SubCell"/>
</dbReference>
<dbReference type="CDD" id="cd11773">
    <property type="entry name" value="SH3_Sla1p_1"/>
    <property type="match status" value="1"/>
</dbReference>
<dbReference type="InterPro" id="IPR035800">
    <property type="entry name" value="Sla1_SH3_1"/>
</dbReference>
<evidence type="ECO:0000256" key="15">
    <source>
        <dbReference type="ARBA" id="ARBA00023203"/>
    </source>
</evidence>
<dbReference type="GO" id="GO:0003779">
    <property type="term" value="F:actin binding"/>
    <property type="evidence" value="ECO:0007669"/>
    <property type="project" value="UniProtKB-KW"/>
</dbReference>
<evidence type="ECO:0000256" key="1">
    <source>
        <dbReference type="ARBA" id="ARBA00004125"/>
    </source>
</evidence>
<dbReference type="AlphaFoldDB" id="C4JII5"/>
<dbReference type="InterPro" id="IPR007131">
    <property type="entry name" value="SHD1"/>
</dbReference>
<dbReference type="PROSITE" id="PS50002">
    <property type="entry name" value="SH3"/>
    <property type="match status" value="2"/>
</dbReference>
<dbReference type="GO" id="GO:0010008">
    <property type="term" value="C:endosome membrane"/>
    <property type="evidence" value="ECO:0007669"/>
    <property type="project" value="UniProtKB-SubCell"/>
</dbReference>
<evidence type="ECO:0000256" key="14">
    <source>
        <dbReference type="ARBA" id="ARBA00023136"/>
    </source>
</evidence>
<feature type="compositionally biased region" description="Basic and acidic residues" evidence="20">
    <location>
        <begin position="790"/>
        <end position="808"/>
    </location>
</feature>
<dbReference type="GeneID" id="8440938"/>
<dbReference type="InterPro" id="IPR036028">
    <property type="entry name" value="SH3-like_dom_sf"/>
</dbReference>
<evidence type="ECO:0000256" key="8">
    <source>
        <dbReference type="ARBA" id="ARBA00022443"/>
    </source>
</evidence>
<organism evidence="22 23">
    <name type="scientific">Uncinocarpus reesii (strain UAMH 1704)</name>
    <dbReference type="NCBI Taxonomy" id="336963"/>
    <lineage>
        <taxon>Eukaryota</taxon>
        <taxon>Fungi</taxon>
        <taxon>Dikarya</taxon>
        <taxon>Ascomycota</taxon>
        <taxon>Pezizomycotina</taxon>
        <taxon>Eurotiomycetes</taxon>
        <taxon>Eurotiomycetidae</taxon>
        <taxon>Onygenales</taxon>
        <taxon>Onygenaceae</taxon>
        <taxon>Uncinocarpus</taxon>
    </lineage>
</organism>
<evidence type="ECO:0000256" key="6">
    <source>
        <dbReference type="ARBA" id="ARBA00017350"/>
    </source>
</evidence>
<dbReference type="Gene3D" id="2.30.30.40">
    <property type="entry name" value="SH3 Domains"/>
    <property type="match status" value="3"/>
</dbReference>
<feature type="compositionally biased region" description="Polar residues" evidence="20">
    <location>
        <begin position="198"/>
        <end position="210"/>
    </location>
</feature>
<dbReference type="SMART" id="SM00326">
    <property type="entry name" value="SH3"/>
    <property type="match status" value="3"/>
</dbReference>
<feature type="compositionally biased region" description="Gly residues" evidence="20">
    <location>
        <begin position="730"/>
        <end position="741"/>
    </location>
</feature>
<dbReference type="KEGG" id="ure:UREG_01522"/>
<dbReference type="PANTHER" id="PTHR15735:SF19">
    <property type="entry name" value="ACTIN CYTOSKELETON-REGULATORY COMPLEX PROTEIN SLA1"/>
    <property type="match status" value="1"/>
</dbReference>
<dbReference type="FunCoup" id="C4JII5">
    <property type="interactions" value="125"/>
</dbReference>
<dbReference type="GO" id="GO:0030674">
    <property type="term" value="F:protein-macromolecule adaptor activity"/>
    <property type="evidence" value="ECO:0007669"/>
    <property type="project" value="InterPro"/>
</dbReference>
<evidence type="ECO:0000256" key="20">
    <source>
        <dbReference type="SAM" id="MobiDB-lite"/>
    </source>
</evidence>
<feature type="region of interest" description="Disordered" evidence="20">
    <location>
        <begin position="177"/>
        <end position="292"/>
    </location>
</feature>
<evidence type="ECO:0000313" key="23">
    <source>
        <dbReference type="Proteomes" id="UP000002058"/>
    </source>
</evidence>
<evidence type="ECO:0000256" key="16">
    <source>
        <dbReference type="ARBA" id="ARBA00023212"/>
    </source>
</evidence>
<dbReference type="Pfam" id="PF08226">
    <property type="entry name" value="DUF1720"/>
    <property type="match status" value="1"/>
</dbReference>
<evidence type="ECO:0000256" key="3">
    <source>
        <dbReference type="ARBA" id="ARBA00004413"/>
    </source>
</evidence>
<keyword evidence="12" id="KW-0677">Repeat</keyword>
<dbReference type="PANTHER" id="PTHR15735">
    <property type="entry name" value="FCH AND DOUBLE SH3 DOMAINS PROTEIN"/>
    <property type="match status" value="1"/>
</dbReference>
<dbReference type="Pfam" id="PF03983">
    <property type="entry name" value="SHD1"/>
    <property type="match status" value="1"/>
</dbReference>
<feature type="compositionally biased region" description="Polar residues" evidence="20">
    <location>
        <begin position="177"/>
        <end position="187"/>
    </location>
</feature>
<feature type="compositionally biased region" description="Pro residues" evidence="20">
    <location>
        <begin position="857"/>
        <end position="868"/>
    </location>
</feature>
<feature type="domain" description="SH3" evidence="21">
    <location>
        <begin position="2"/>
        <end position="69"/>
    </location>
</feature>
<dbReference type="InterPro" id="IPR056996">
    <property type="entry name" value="PH_SLA1"/>
</dbReference>
<dbReference type="Pfam" id="PF00018">
    <property type="entry name" value="SH3_1"/>
    <property type="match status" value="3"/>
</dbReference>
<feature type="region of interest" description="Disordered" evidence="20">
    <location>
        <begin position="953"/>
        <end position="1114"/>
    </location>
</feature>
<dbReference type="OMA" id="FMAQGED"/>
<dbReference type="PRINTS" id="PR00452">
    <property type="entry name" value="SH3DOMAIN"/>
</dbReference>
<evidence type="ECO:0000256" key="12">
    <source>
        <dbReference type="ARBA" id="ARBA00022737"/>
    </source>
</evidence>
<dbReference type="GO" id="GO:0006897">
    <property type="term" value="P:endocytosis"/>
    <property type="evidence" value="ECO:0007669"/>
    <property type="project" value="UniProtKB-KW"/>
</dbReference>
<evidence type="ECO:0000256" key="13">
    <source>
        <dbReference type="ARBA" id="ARBA00022753"/>
    </source>
</evidence>
<sequence>MGFAGIYTAIYDYKPQAENELEISEGDLLYILDKASDDGWWKAKKKATDEDDEEPIGLVPNNYVEEARPIRTARSLYDYTRQTDEEVSFPEDAELKVFDISDPDWTLVQMNSEYGFAPSNYIELAEETEPATTSSPPPMPLPEGTDNRETESEGILTPHSVSSPIESPAAALAGILNKQQASSSSAHTRAVPAPPVELSQSPPTALTPQASDEDESPPPALPQRPISRASPPREPISPPEEDPYPTRREVPAPRPQYTSLREETSPGIRPSPPYSRIDVRDREKLHSPSAVSPSGYHIYNISEMISIMGKRKKMPTTLGINIATGTIFISPENSEDGPNQEWTADRLTHYSIEGKHVFLDLVRPSKSVDFHAGAKDTAQEIVSALGEIAGGYRAEGLREVIAAGTTGGKKKGQILYDFMAQGDDEVTVAVGDEVIILDDTKSEEWWMVRRMKNGQEGVVPSSYIELTGVATPEESSYRGVNAGLPVVEQNRREEERLARESARKSRRNDSGSGEVGSGMKLPNRASSLFIHDDGNKRSQRHKRDSRSSKQKPDSSKTRKWTDRTGTFTVVAEFIGLTDGKIHLHKQNGVKIAVPVAKMSIEDLEYVERATGESLDEDKPLSDIRRRSQMPQEKSKPIGASIKKEPDYDWFDFFLKAGVGPHLCERYAHNFAKDSMDESVLPDITADTLRTLGLKEGDTLRVMRYLDDKYNRKSKARNVSFGGEEVIGNGEEAGGLFSGPGGALRNNTRKGRPAPPVQTSDVVDPKAFSLNDPSKPASSAGKESSQVSSPAREKDEPKGFEDSAWEVKHPKVSASSTTPSSMTVTQTQAQPTLTGAMADLSLLQEPLQPTKTSQTPQPSQPTVPQPQPQPFSFHKESHPAQCPQRTISHNLLPRYEAKGSSLATAARNNPHFLPPNNAGTLGPAPLQPQLTEFPQTAPHLAPPGHSLAELNQQRLQQSQLQPQPTGFAPPGFGIGQYGNQLAPQPTGFMLQQQTPFSNGPQRTGFQALAPQQTGYPPFSQPPAQPMPTGSINSLLPPPLQPQQTGINGFGGTSTFTPPPAPPIPELPAAPLQPQKTGPAPPVRFGVHKDIKKLTPQPTGLKANLAQATPSNPFGF</sequence>
<feature type="compositionally biased region" description="Polar residues" evidence="20">
    <location>
        <begin position="976"/>
        <end position="1013"/>
    </location>
</feature>
<dbReference type="CDD" id="cd11775">
    <property type="entry name" value="SH3_Sla1p_3"/>
    <property type="match status" value="1"/>
</dbReference>
<evidence type="ECO:0000256" key="5">
    <source>
        <dbReference type="ARBA" id="ARBA00016255"/>
    </source>
</evidence>
<dbReference type="Gene3D" id="2.30.30.700">
    <property type="entry name" value="SLA1 homology domain 1"/>
    <property type="match status" value="1"/>
</dbReference>
<dbReference type="Pfam" id="PF24081">
    <property type="entry name" value="PH_SLA1"/>
    <property type="match status" value="1"/>
</dbReference>
<feature type="domain" description="SH3" evidence="21">
    <location>
        <begin position="407"/>
        <end position="469"/>
    </location>
</feature>
<evidence type="ECO:0000313" key="22">
    <source>
        <dbReference type="EMBL" id="EEP76673.1"/>
    </source>
</evidence>
<feature type="compositionally biased region" description="Basic and acidic residues" evidence="20">
    <location>
        <begin position="489"/>
        <end position="509"/>
    </location>
</feature>
<keyword evidence="16" id="KW-0206">Cytoskeleton</keyword>
<dbReference type="eggNOG" id="ENOG502QQC3">
    <property type="taxonomic scope" value="Eukaryota"/>
</dbReference>
<feature type="compositionally biased region" description="Basic and acidic residues" evidence="20">
    <location>
        <begin position="545"/>
        <end position="560"/>
    </location>
</feature>
<keyword evidence="13" id="KW-0967">Endosome</keyword>
<dbReference type="InterPro" id="IPR013182">
    <property type="entry name" value="DUF1720"/>
</dbReference>
<dbReference type="SUPFAM" id="SSF50044">
    <property type="entry name" value="SH3-domain"/>
    <property type="match status" value="3"/>
</dbReference>
<dbReference type="GO" id="GO:0043130">
    <property type="term" value="F:ubiquitin binding"/>
    <property type="evidence" value="ECO:0007669"/>
    <property type="project" value="InterPro"/>
</dbReference>
<dbReference type="RefSeq" id="XP_002542006.1">
    <property type="nucleotide sequence ID" value="XM_002541960.1"/>
</dbReference>
<feature type="compositionally biased region" description="Polar residues" evidence="20">
    <location>
        <begin position="1104"/>
        <end position="1114"/>
    </location>
</feature>
<keyword evidence="23" id="KW-1185">Reference proteome</keyword>
<evidence type="ECO:0000256" key="11">
    <source>
        <dbReference type="ARBA" id="ARBA00022583"/>
    </source>
</evidence>
<keyword evidence="15" id="KW-0009">Actin-binding</keyword>
<evidence type="ECO:0000256" key="2">
    <source>
        <dbReference type="ARBA" id="ARBA00004134"/>
    </source>
</evidence>
<gene>
    <name evidence="22" type="ORF">UREG_01522</name>
</gene>
<dbReference type="GO" id="GO:0030479">
    <property type="term" value="C:actin cortical patch"/>
    <property type="evidence" value="ECO:0007669"/>
    <property type="project" value="UniProtKB-SubCell"/>
</dbReference>
<dbReference type="InterPro" id="IPR001452">
    <property type="entry name" value="SH3_domain"/>
</dbReference>
<dbReference type="InterPro" id="IPR013761">
    <property type="entry name" value="SAM/pointed_sf"/>
</dbReference>
<feature type="compositionally biased region" description="Basic and acidic residues" evidence="20">
    <location>
        <begin position="614"/>
        <end position="625"/>
    </location>
</feature>
<protein>
    <recommendedName>
        <fullName evidence="7">Actin cytoskeleton-regulatory complex protein SLA1</fullName>
    </recommendedName>
    <alternativeName>
        <fullName evidence="5 6">High osmolarity signaling protein SHO1</fullName>
    </alternativeName>
    <alternativeName>
        <fullName evidence="17 18">Osmosensor SHO1</fullName>
    </alternativeName>
</protein>
<evidence type="ECO:0000256" key="18">
    <source>
        <dbReference type="ARBA" id="ARBA00030785"/>
    </source>
</evidence>
<keyword evidence="10" id="KW-0963">Cytoplasm</keyword>
<feature type="region of interest" description="Disordered" evidence="20">
    <location>
        <begin position="614"/>
        <end position="638"/>
    </location>
</feature>
<dbReference type="Proteomes" id="UP000002058">
    <property type="component" value="Unassembled WGS sequence"/>
</dbReference>
<keyword evidence="9" id="KW-1003">Cell membrane</keyword>
<evidence type="ECO:0000256" key="9">
    <source>
        <dbReference type="ARBA" id="ARBA00022475"/>
    </source>
</evidence>
<dbReference type="EMBL" id="CH476615">
    <property type="protein sequence ID" value="EEP76673.1"/>
    <property type="molecule type" value="Genomic_DNA"/>
</dbReference>
<dbReference type="FunFam" id="2.30.30.40:FF:000256">
    <property type="entry name" value="Actin cytoskeleton-regulatory complex protein SLA1"/>
    <property type="match status" value="1"/>
</dbReference>
<evidence type="ECO:0000256" key="7">
    <source>
        <dbReference type="ARBA" id="ARBA00020357"/>
    </source>
</evidence>
<dbReference type="OrthoDB" id="26539at2759"/>
<comment type="similarity">
    <text evidence="4">Belongs to the SLA1 family.</text>
</comment>
<evidence type="ECO:0000259" key="21">
    <source>
        <dbReference type="PROSITE" id="PS50002"/>
    </source>
</evidence>
<evidence type="ECO:0000256" key="19">
    <source>
        <dbReference type="PROSITE-ProRule" id="PRU00192"/>
    </source>
</evidence>
<dbReference type="VEuPathDB" id="FungiDB:UREG_01522"/>
<dbReference type="InterPro" id="IPR035821">
    <property type="entry name" value="Sla1_SH3_3"/>
</dbReference>
<dbReference type="InParanoid" id="C4JII5"/>
<dbReference type="STRING" id="336963.C4JII5"/>
<feature type="region of interest" description="Disordered" evidence="20">
    <location>
        <begin position="724"/>
        <end position="881"/>
    </location>
</feature>
<reference evidence="23" key="1">
    <citation type="journal article" date="2009" name="Genome Res.">
        <title>Comparative genomic analyses of the human fungal pathogens Coccidioides and their relatives.</title>
        <authorList>
            <person name="Sharpton T.J."/>
            <person name="Stajich J.E."/>
            <person name="Rounsley S.D."/>
            <person name="Gardner M.J."/>
            <person name="Wortman J.R."/>
            <person name="Jordar V.S."/>
            <person name="Maiti R."/>
            <person name="Kodira C.D."/>
            <person name="Neafsey D.E."/>
            <person name="Zeng Q."/>
            <person name="Hung C.-Y."/>
            <person name="McMahan C."/>
            <person name="Muszewska A."/>
            <person name="Grynberg M."/>
            <person name="Mandel M.A."/>
            <person name="Kellner E.M."/>
            <person name="Barker B.M."/>
            <person name="Galgiani J.N."/>
            <person name="Orbach M.J."/>
            <person name="Kirkland T.N."/>
            <person name="Cole G.T."/>
            <person name="Henn M.R."/>
            <person name="Birren B.W."/>
            <person name="Taylor J.W."/>
        </authorList>
    </citation>
    <scope>NUCLEOTIDE SEQUENCE [LARGE SCALE GENOMIC DNA]</scope>
    <source>
        <strain evidence="23">UAMH 1704</strain>
    </source>
</reference>
<name>C4JII5_UNCRE</name>
<feature type="compositionally biased region" description="Low complexity" evidence="20">
    <location>
        <begin position="953"/>
        <end position="963"/>
    </location>
</feature>
<feature type="region of interest" description="Disordered" evidence="20">
    <location>
        <begin position="127"/>
        <end position="164"/>
    </location>
</feature>
<feature type="compositionally biased region" description="Pro residues" evidence="20">
    <location>
        <begin position="1055"/>
        <end position="1066"/>
    </location>
</feature>
<evidence type="ECO:0000256" key="10">
    <source>
        <dbReference type="ARBA" id="ARBA00022490"/>
    </source>
</evidence>
<accession>C4JII5</accession>
<dbReference type="GO" id="GO:0042802">
    <property type="term" value="F:identical protein binding"/>
    <property type="evidence" value="ECO:0007669"/>
    <property type="project" value="InterPro"/>
</dbReference>